<evidence type="ECO:0000256" key="6">
    <source>
        <dbReference type="SAM" id="MobiDB-lite"/>
    </source>
</evidence>
<keyword evidence="4 7" id="KW-1133">Transmembrane helix</keyword>
<dbReference type="VEuPathDB" id="FungiDB:MSYG_2795"/>
<evidence type="ECO:0000256" key="7">
    <source>
        <dbReference type="SAM" id="Phobius"/>
    </source>
</evidence>
<evidence type="ECO:0000313" key="8">
    <source>
        <dbReference type="EMBL" id="SHO78449.1"/>
    </source>
</evidence>
<keyword evidence="9" id="KW-1185">Reference proteome</keyword>
<evidence type="ECO:0000256" key="1">
    <source>
        <dbReference type="ARBA" id="ARBA00004370"/>
    </source>
</evidence>
<evidence type="ECO:0000256" key="2">
    <source>
        <dbReference type="ARBA" id="ARBA00009530"/>
    </source>
</evidence>
<proteinExistence type="inferred from homology"/>
<evidence type="ECO:0000256" key="5">
    <source>
        <dbReference type="ARBA" id="ARBA00023136"/>
    </source>
</evidence>
<dbReference type="PROSITE" id="PS01309">
    <property type="entry name" value="UPF0057"/>
    <property type="match status" value="1"/>
</dbReference>
<dbReference type="Pfam" id="PF01679">
    <property type="entry name" value="Pmp3"/>
    <property type="match status" value="1"/>
</dbReference>
<reference evidence="9" key="1">
    <citation type="journal article" date="2017" name="Nucleic Acids Res.">
        <title>Proteogenomics produces comprehensive and highly accurate protein-coding gene annotation in a complete genome assembly of Malassezia sympodialis.</title>
        <authorList>
            <person name="Zhu Y."/>
            <person name="Engstroem P.G."/>
            <person name="Tellgren-Roth C."/>
            <person name="Baudo C.D."/>
            <person name="Kennell J.C."/>
            <person name="Sun S."/>
            <person name="Billmyre R.B."/>
            <person name="Schroeder M.S."/>
            <person name="Andersson A."/>
            <person name="Holm T."/>
            <person name="Sigurgeirsson B."/>
            <person name="Wu G."/>
            <person name="Sankaranarayanan S.R."/>
            <person name="Siddharthan R."/>
            <person name="Sanyal K."/>
            <person name="Lundeberg J."/>
            <person name="Nystedt B."/>
            <person name="Boekhout T."/>
            <person name="Dawson T.L. Jr."/>
            <person name="Heitman J."/>
            <person name="Scheynius A."/>
            <person name="Lehtioe J."/>
        </authorList>
    </citation>
    <scope>NUCLEOTIDE SEQUENCE [LARGE SCALE GENOMIC DNA]</scope>
    <source>
        <strain evidence="9">ATCC 42132</strain>
    </source>
</reference>
<feature type="transmembrane region" description="Helical" evidence="7">
    <location>
        <begin position="21"/>
        <end position="41"/>
    </location>
</feature>
<dbReference type="InterPro" id="IPR000612">
    <property type="entry name" value="PMP3"/>
</dbReference>
<dbReference type="PANTHER" id="PTHR21659">
    <property type="entry name" value="HYDROPHOBIC PROTEIN RCI2 LOW TEMPERATURE AND SALT RESPONSIVE PROTEIN LTI6 -RELATED"/>
    <property type="match status" value="1"/>
</dbReference>
<evidence type="ECO:0000313" key="9">
    <source>
        <dbReference type="Proteomes" id="UP000186303"/>
    </source>
</evidence>
<sequence>MSFFGLTGSRRELRPTRRHAFVVLIIIFSILVPPLAVFLRFGIGVDFFVNVLLTIAGYFPGHIHNFFVQRVRDNSLRPDRTPVWLRKAGLVNEQRGPAKDRKWADRYINPSRPVQYDEEGHAYYLDEDDVDPSDHDPDALVDPDQFFEGDRSRRVRKTKPRVDNESDEFYPSTSASSRMDSPGAVPPRGSRSLAARTRRFFGMHASSSAAVDTYPEPMNRHSRINNAMGDMDSVSSRRFQHDSQDDDPMPPSLNAWPNSSDASNYDDLDRELMGLSTRENYPPVRGSRRQPKNGGPSMSQNRSPAAPLPDWEPQRDVLDFDHTF</sequence>
<dbReference type="GO" id="GO:0016020">
    <property type="term" value="C:membrane"/>
    <property type="evidence" value="ECO:0007669"/>
    <property type="project" value="UniProtKB-SubCell"/>
</dbReference>
<dbReference type="OrthoDB" id="2152119at2759"/>
<dbReference type="PANTHER" id="PTHR21659:SF112">
    <property type="entry name" value="PROTEIN SNA2-RELATED"/>
    <property type="match status" value="1"/>
</dbReference>
<comment type="subcellular location">
    <subcellularLocation>
        <location evidence="1">Membrane</location>
    </subcellularLocation>
</comment>
<dbReference type="AlphaFoldDB" id="A0A1M8A7S4"/>
<organism evidence="8 9">
    <name type="scientific">Malassezia sympodialis (strain ATCC 42132)</name>
    <name type="common">Atopic eczema-associated yeast</name>
    <dbReference type="NCBI Taxonomy" id="1230383"/>
    <lineage>
        <taxon>Eukaryota</taxon>
        <taxon>Fungi</taxon>
        <taxon>Dikarya</taxon>
        <taxon>Basidiomycota</taxon>
        <taxon>Ustilaginomycotina</taxon>
        <taxon>Malasseziomycetes</taxon>
        <taxon>Malasseziales</taxon>
        <taxon>Malasseziaceae</taxon>
        <taxon>Malassezia</taxon>
    </lineage>
</organism>
<name>A0A1M8A7S4_MALS4</name>
<feature type="region of interest" description="Disordered" evidence="6">
    <location>
        <begin position="126"/>
        <end position="191"/>
    </location>
</feature>
<feature type="region of interest" description="Disordered" evidence="6">
    <location>
        <begin position="211"/>
        <end position="324"/>
    </location>
</feature>
<evidence type="ECO:0000256" key="3">
    <source>
        <dbReference type="ARBA" id="ARBA00022692"/>
    </source>
</evidence>
<gene>
    <name evidence="8" type="ORF">MSYG_2795</name>
</gene>
<accession>A0A1M8A7S4</accession>
<dbReference type="Proteomes" id="UP000186303">
    <property type="component" value="Chromosome 4"/>
</dbReference>
<comment type="similarity">
    <text evidence="2">Belongs to the UPF0057 (PMP3) family.</text>
</comment>
<protein>
    <submittedName>
        <fullName evidence="8">Similar to S.cerevisiae protein PMP3 (Small plasma membrane protein)</fullName>
    </submittedName>
</protein>
<feature type="compositionally biased region" description="Basic and acidic residues" evidence="6">
    <location>
        <begin position="312"/>
        <end position="324"/>
    </location>
</feature>
<evidence type="ECO:0000256" key="4">
    <source>
        <dbReference type="ARBA" id="ARBA00022989"/>
    </source>
</evidence>
<dbReference type="EMBL" id="LT671824">
    <property type="protein sequence ID" value="SHO78449.1"/>
    <property type="molecule type" value="Genomic_DNA"/>
</dbReference>
<keyword evidence="5 7" id="KW-0472">Membrane</keyword>
<keyword evidence="3 7" id="KW-0812">Transmembrane</keyword>